<dbReference type="Pfam" id="PF00535">
    <property type="entry name" value="Glycos_transf_2"/>
    <property type="match status" value="1"/>
</dbReference>
<dbReference type="EMBL" id="LCAG01000022">
    <property type="protein sequence ID" value="KKR86072.1"/>
    <property type="molecule type" value="Genomic_DNA"/>
</dbReference>
<dbReference type="CDD" id="cd02511">
    <property type="entry name" value="Beta4Glucosyltransferase"/>
    <property type="match status" value="1"/>
</dbReference>
<dbReference type="InterPro" id="IPR001173">
    <property type="entry name" value="Glyco_trans_2-like"/>
</dbReference>
<dbReference type="PANTHER" id="PTHR43630:SF2">
    <property type="entry name" value="GLYCOSYLTRANSFERASE"/>
    <property type="match status" value="1"/>
</dbReference>
<evidence type="ECO:0000259" key="1">
    <source>
        <dbReference type="Pfam" id="PF00535"/>
    </source>
</evidence>
<sequence length="299" mass="35325">MKISVVISAYNEEKQINDCLISAKKIADEIIFIDNQSTDATEELAKKYTNKIFKKVNDPIMIDKNKNYGFSKASGDWIFSLDADERVSDALASEIKRAVQNTKISGFEIPRKNIIFGKWIRNSIWWPDYNLRLFKNRSGRFPLNKVHEKIIIHGEVSRLKNPIIHYNYQTISQFLIKLDNYTESEAMDFIRLNKEIKWYEILRWPVADFLKTFFSQRGYRDGMHGLALSMLQAFYQLVVFLKVWEKKENYKDLSPKAFLKEAVSELSKISKDTRYWVYEALSKERPKMKIIYKIKKKLS</sequence>
<evidence type="ECO:0000313" key="3">
    <source>
        <dbReference type="Proteomes" id="UP000034854"/>
    </source>
</evidence>
<keyword evidence="2" id="KW-0808">Transferase</keyword>
<accession>A0A0G0XE93</accession>
<name>A0A0G0XE93_9BACT</name>
<feature type="domain" description="Glycosyltransferase 2-like" evidence="1">
    <location>
        <begin position="4"/>
        <end position="137"/>
    </location>
</feature>
<dbReference type="InterPro" id="IPR029044">
    <property type="entry name" value="Nucleotide-diphossugar_trans"/>
</dbReference>
<gene>
    <name evidence="2" type="ORF">UU34_C0022G0007</name>
</gene>
<dbReference type="PANTHER" id="PTHR43630">
    <property type="entry name" value="POLY-BETA-1,6-N-ACETYL-D-GLUCOSAMINE SYNTHASE"/>
    <property type="match status" value="1"/>
</dbReference>
<dbReference type="SUPFAM" id="SSF53448">
    <property type="entry name" value="Nucleotide-diphospho-sugar transferases"/>
    <property type="match status" value="1"/>
</dbReference>
<comment type="caution">
    <text evidence="2">The sequence shown here is derived from an EMBL/GenBank/DDBJ whole genome shotgun (WGS) entry which is preliminary data.</text>
</comment>
<dbReference type="Gene3D" id="3.90.550.10">
    <property type="entry name" value="Spore Coat Polysaccharide Biosynthesis Protein SpsA, Chain A"/>
    <property type="match status" value="1"/>
</dbReference>
<dbReference type="AlphaFoldDB" id="A0A0G0XE93"/>
<organism evidence="2 3">
    <name type="scientific">Candidatus Curtissbacteria bacterium GW2011_GWA1_41_11</name>
    <dbReference type="NCBI Taxonomy" id="1618409"/>
    <lineage>
        <taxon>Bacteria</taxon>
        <taxon>Candidatus Curtissiibacteriota</taxon>
    </lineage>
</organism>
<protein>
    <submittedName>
        <fullName evidence="2">Glycosyl transferase family 2</fullName>
    </submittedName>
</protein>
<dbReference type="GO" id="GO:0016740">
    <property type="term" value="F:transferase activity"/>
    <property type="evidence" value="ECO:0007669"/>
    <property type="project" value="UniProtKB-KW"/>
</dbReference>
<dbReference type="Proteomes" id="UP000034854">
    <property type="component" value="Unassembled WGS sequence"/>
</dbReference>
<proteinExistence type="predicted"/>
<evidence type="ECO:0000313" key="2">
    <source>
        <dbReference type="EMBL" id="KKR86072.1"/>
    </source>
</evidence>
<reference evidence="2 3" key="1">
    <citation type="journal article" date="2015" name="Nature">
        <title>rRNA introns, odd ribosomes, and small enigmatic genomes across a large radiation of phyla.</title>
        <authorList>
            <person name="Brown C.T."/>
            <person name="Hug L.A."/>
            <person name="Thomas B.C."/>
            <person name="Sharon I."/>
            <person name="Castelle C.J."/>
            <person name="Singh A."/>
            <person name="Wilkins M.J."/>
            <person name="Williams K.H."/>
            <person name="Banfield J.F."/>
        </authorList>
    </citation>
    <scope>NUCLEOTIDE SEQUENCE [LARGE SCALE GENOMIC DNA]</scope>
</reference>